<proteinExistence type="inferred from homology"/>
<evidence type="ECO:0000313" key="10">
    <source>
        <dbReference type="EMBL" id="MFC5862815.1"/>
    </source>
</evidence>
<feature type="transmembrane region" description="Helical" evidence="7">
    <location>
        <begin position="494"/>
        <end position="515"/>
    </location>
</feature>
<organism evidence="10 11">
    <name type="scientific">Acidicapsa dinghuensis</name>
    <dbReference type="NCBI Taxonomy" id="2218256"/>
    <lineage>
        <taxon>Bacteria</taxon>
        <taxon>Pseudomonadati</taxon>
        <taxon>Acidobacteriota</taxon>
        <taxon>Terriglobia</taxon>
        <taxon>Terriglobales</taxon>
        <taxon>Acidobacteriaceae</taxon>
        <taxon>Acidicapsa</taxon>
    </lineage>
</organism>
<dbReference type="EMBL" id="JBHSPH010000002">
    <property type="protein sequence ID" value="MFC5862815.1"/>
    <property type="molecule type" value="Genomic_DNA"/>
</dbReference>
<feature type="domain" description="MacB-like periplasmic core" evidence="9">
    <location>
        <begin position="552"/>
        <end position="678"/>
    </location>
</feature>
<keyword evidence="11" id="KW-1185">Reference proteome</keyword>
<dbReference type="InterPro" id="IPR017800">
    <property type="entry name" value="ADOP"/>
</dbReference>
<feature type="transmembrane region" description="Helical" evidence="7">
    <location>
        <begin position="449"/>
        <end position="473"/>
    </location>
</feature>
<feature type="transmembrane region" description="Helical" evidence="7">
    <location>
        <begin position="347"/>
        <end position="375"/>
    </location>
</feature>
<comment type="caution">
    <text evidence="10">The sequence shown here is derived from an EMBL/GenBank/DDBJ whole genome shotgun (WGS) entry which is preliminary data.</text>
</comment>
<evidence type="ECO:0000256" key="5">
    <source>
        <dbReference type="ARBA" id="ARBA00023136"/>
    </source>
</evidence>
<sequence length="875" mass="94265">MRLCKRMLEDLEQDLRDHLEMETQDNIDRGMSPQEARSAALRKFGNVARVKEETRAVWSVVWLEQLLQDVRYGARMLLRSPGLTVAVVLALALGIGMNAAVFTFVNALLLRPPQGVATTNKLVEVFLHDPKGSGVQSYLPFNYPDYAYYRDHSKSLEGLMAFDGDGQEAIWNQAGTGEIVHGQLVSGNLFSLAGVNAVVGRTLSVDDDRINNPRQVAVLSYPFWRQKLGGDPGIVGKTLMLDGAEFSVVGVAPAGFTGLMVGAAPDFWAPLTTQGRFTHEDQNRLTNRHSYWLIVAGKMRRSGDRKSVQAELQVLAKQVYVAQKSADDFQDARVYPLTLVPGPFRGYVGAFTGGLLAVFVIVLLIACTNAASLLLARATGRTREMATRSALGAGRGRLMRQMLVESLMLAGIAGTAGMAIAWTTARLLLELKPADIPITLAIPMDWRVVLFTVAVSLATGVLFGLAPALRASAVEAARVLKEESQSGDRKKARIRNALVVVQMAMCVVLLAGAALCVRSLINANAIDAGFDTHHIALARLDPGNLKYTPEKVNEFYARLLERVERLPGVISASYAEFLPLGTSRSEMSAGKQLGKDPSAIRVGVYRVEPGFFRTMGISLLRGRDLTQKEADSDKPDAVVINETLARSLWPGKNPVGEKIALGGEKEMSQVVGVVKNGKYRSLGEGPLPVVFRGTIPAARTLVVRTAGDSRTLLGEVSREVPIVDPLMVATGVQTIEEYMALPLFPARTVGWLLGVSGILAVVMTTIGLFGVIAYMVSQRTHEIGVRMALGARRVDVLKMVMSQGLRMTAIGLGIGLCAAFGAARLLSPLLYGIGANDPATMTSVAIGLGAIALTACYLPARKAMSVDPSVALRYE</sequence>
<gene>
    <name evidence="10" type="ORF">ACFPT7_10975</name>
</gene>
<evidence type="ECO:0000259" key="8">
    <source>
        <dbReference type="Pfam" id="PF02687"/>
    </source>
</evidence>
<dbReference type="InterPro" id="IPR003838">
    <property type="entry name" value="ABC3_permease_C"/>
</dbReference>
<dbReference type="Pfam" id="PF12704">
    <property type="entry name" value="MacB_PCD"/>
    <property type="match status" value="2"/>
</dbReference>
<accession>A0ABW1EFM6</accession>
<comment type="subcellular location">
    <subcellularLocation>
        <location evidence="1">Cell membrane</location>
        <topology evidence="1">Multi-pass membrane protein</topology>
    </subcellularLocation>
</comment>
<dbReference type="RefSeq" id="WP_263336738.1">
    <property type="nucleotide sequence ID" value="NZ_JAGSYH010000003.1"/>
</dbReference>
<feature type="domain" description="ABC3 transporter permease C-terminal" evidence="8">
    <location>
        <begin position="357"/>
        <end position="473"/>
    </location>
</feature>
<dbReference type="PANTHER" id="PTHR30572">
    <property type="entry name" value="MEMBRANE COMPONENT OF TRANSPORTER-RELATED"/>
    <property type="match status" value="1"/>
</dbReference>
<feature type="transmembrane region" description="Helical" evidence="7">
    <location>
        <begin position="407"/>
        <end position="429"/>
    </location>
</feature>
<dbReference type="Proteomes" id="UP001596091">
    <property type="component" value="Unassembled WGS sequence"/>
</dbReference>
<feature type="transmembrane region" description="Helical" evidence="7">
    <location>
        <begin position="85"/>
        <end position="110"/>
    </location>
</feature>
<evidence type="ECO:0000256" key="3">
    <source>
        <dbReference type="ARBA" id="ARBA00022692"/>
    </source>
</evidence>
<dbReference type="NCBIfam" id="TIGR03434">
    <property type="entry name" value="ADOP"/>
    <property type="match status" value="1"/>
</dbReference>
<dbReference type="InterPro" id="IPR047928">
    <property type="entry name" value="Perm_prefix_1"/>
</dbReference>
<dbReference type="Pfam" id="PF02687">
    <property type="entry name" value="FtsX"/>
    <property type="match status" value="2"/>
</dbReference>
<name>A0ABW1EFM6_9BACT</name>
<feature type="domain" description="ABC3 transporter permease C-terminal" evidence="8">
    <location>
        <begin position="757"/>
        <end position="867"/>
    </location>
</feature>
<evidence type="ECO:0000256" key="7">
    <source>
        <dbReference type="SAM" id="Phobius"/>
    </source>
</evidence>
<dbReference type="PANTHER" id="PTHR30572:SF4">
    <property type="entry name" value="ABC TRANSPORTER PERMEASE YTRF"/>
    <property type="match status" value="1"/>
</dbReference>
<keyword evidence="3 7" id="KW-0812">Transmembrane</keyword>
<dbReference type="InterPro" id="IPR050250">
    <property type="entry name" value="Macrolide_Exporter_MacB"/>
</dbReference>
<keyword evidence="5 7" id="KW-0472">Membrane</keyword>
<keyword evidence="2" id="KW-1003">Cell membrane</keyword>
<reference evidence="11" key="1">
    <citation type="journal article" date="2019" name="Int. J. Syst. Evol. Microbiol.">
        <title>The Global Catalogue of Microorganisms (GCM) 10K type strain sequencing project: providing services to taxonomists for standard genome sequencing and annotation.</title>
        <authorList>
            <consortium name="The Broad Institute Genomics Platform"/>
            <consortium name="The Broad Institute Genome Sequencing Center for Infectious Disease"/>
            <person name="Wu L."/>
            <person name="Ma J."/>
        </authorList>
    </citation>
    <scope>NUCLEOTIDE SEQUENCE [LARGE SCALE GENOMIC DNA]</scope>
    <source>
        <strain evidence="11">JCM 4087</strain>
    </source>
</reference>
<protein>
    <submittedName>
        <fullName evidence="10">ADOP family duplicated permease</fullName>
    </submittedName>
</protein>
<evidence type="ECO:0000256" key="6">
    <source>
        <dbReference type="ARBA" id="ARBA00038076"/>
    </source>
</evidence>
<evidence type="ECO:0000256" key="1">
    <source>
        <dbReference type="ARBA" id="ARBA00004651"/>
    </source>
</evidence>
<dbReference type="NCBIfam" id="NF038403">
    <property type="entry name" value="perm_prefix_1"/>
    <property type="match status" value="1"/>
</dbReference>
<feature type="transmembrane region" description="Helical" evidence="7">
    <location>
        <begin position="807"/>
        <end position="827"/>
    </location>
</feature>
<dbReference type="InterPro" id="IPR025857">
    <property type="entry name" value="MacB_PCD"/>
</dbReference>
<feature type="domain" description="MacB-like periplasmic core" evidence="9">
    <location>
        <begin position="84"/>
        <end position="312"/>
    </location>
</feature>
<feature type="transmembrane region" description="Helical" evidence="7">
    <location>
        <begin position="751"/>
        <end position="776"/>
    </location>
</feature>
<keyword evidence="4 7" id="KW-1133">Transmembrane helix</keyword>
<evidence type="ECO:0000256" key="2">
    <source>
        <dbReference type="ARBA" id="ARBA00022475"/>
    </source>
</evidence>
<comment type="similarity">
    <text evidence="6">Belongs to the ABC-4 integral membrane protein family.</text>
</comment>
<feature type="transmembrane region" description="Helical" evidence="7">
    <location>
        <begin position="839"/>
        <end position="858"/>
    </location>
</feature>
<evidence type="ECO:0000313" key="11">
    <source>
        <dbReference type="Proteomes" id="UP001596091"/>
    </source>
</evidence>
<evidence type="ECO:0000256" key="4">
    <source>
        <dbReference type="ARBA" id="ARBA00022989"/>
    </source>
</evidence>
<evidence type="ECO:0000259" key="9">
    <source>
        <dbReference type="Pfam" id="PF12704"/>
    </source>
</evidence>